<reference evidence="1" key="1">
    <citation type="submission" date="2018-01" db="EMBL/GenBank/DDBJ databases">
        <title>An insight into the sialome of Amazonian anophelines.</title>
        <authorList>
            <person name="Ribeiro J.M."/>
            <person name="Scarpassa V."/>
            <person name="Calvo E."/>
        </authorList>
    </citation>
    <scope>NUCLEOTIDE SEQUENCE</scope>
</reference>
<accession>A0A2M4D7F3</accession>
<protein>
    <submittedName>
        <fullName evidence="1">Putative secreted protein</fullName>
    </submittedName>
</protein>
<proteinExistence type="predicted"/>
<dbReference type="AlphaFoldDB" id="A0A2M4D7F3"/>
<dbReference type="EMBL" id="GGFL01009288">
    <property type="protein sequence ID" value="MBW73466.1"/>
    <property type="molecule type" value="Transcribed_RNA"/>
</dbReference>
<sequence length="82" mass="9006">MCTSARGECVLLYLCSNPSGCLAFASILEGAKKRGRTEMKIMVLKMSQGYKVIDITTSAPKDGYSRRWNPALASPRCDCVRV</sequence>
<organism evidence="1">
    <name type="scientific">Anopheles darlingi</name>
    <name type="common">Mosquito</name>
    <dbReference type="NCBI Taxonomy" id="43151"/>
    <lineage>
        <taxon>Eukaryota</taxon>
        <taxon>Metazoa</taxon>
        <taxon>Ecdysozoa</taxon>
        <taxon>Arthropoda</taxon>
        <taxon>Hexapoda</taxon>
        <taxon>Insecta</taxon>
        <taxon>Pterygota</taxon>
        <taxon>Neoptera</taxon>
        <taxon>Endopterygota</taxon>
        <taxon>Diptera</taxon>
        <taxon>Nematocera</taxon>
        <taxon>Culicoidea</taxon>
        <taxon>Culicidae</taxon>
        <taxon>Anophelinae</taxon>
        <taxon>Anopheles</taxon>
    </lineage>
</organism>
<name>A0A2M4D7F3_ANODA</name>
<evidence type="ECO:0000313" key="1">
    <source>
        <dbReference type="EMBL" id="MBW73466.1"/>
    </source>
</evidence>